<dbReference type="eggNOG" id="ENOG50330I8">
    <property type="taxonomic scope" value="Bacteria"/>
</dbReference>
<dbReference type="InterPro" id="IPR025109">
    <property type="entry name" value="DUF4031"/>
</dbReference>
<reference evidence="2" key="1">
    <citation type="submission" date="2007-04" db="EMBL/GenBank/DDBJ databases">
        <title>Complete sequence of chromosome of Rhodobacter sphaeroides ATCC 17025.</title>
        <authorList>
            <consortium name="US DOE Joint Genome Institute"/>
            <person name="Copeland A."/>
            <person name="Lucas S."/>
            <person name="Lapidus A."/>
            <person name="Barry K."/>
            <person name="Detter J.C."/>
            <person name="Glavina del Rio T."/>
            <person name="Hammon N."/>
            <person name="Israni S."/>
            <person name="Dalin E."/>
            <person name="Tice H."/>
            <person name="Pitluck S."/>
            <person name="Chertkov O."/>
            <person name="Brettin T."/>
            <person name="Bruce D."/>
            <person name="Han C."/>
            <person name="Schmutz J."/>
            <person name="Larimer F."/>
            <person name="Land M."/>
            <person name="Hauser L."/>
            <person name="Kyrpides N."/>
            <person name="Kim E."/>
            <person name="Richardson P."/>
            <person name="Mackenzie C."/>
            <person name="Choudhary M."/>
            <person name="Donohue T.J."/>
            <person name="Kaplan S."/>
        </authorList>
    </citation>
    <scope>NUCLEOTIDE SEQUENCE [LARGE SCALE GENOMIC DNA]</scope>
    <source>
        <strain evidence="2">ATCC 17025</strain>
    </source>
</reference>
<dbReference type="Pfam" id="PF13223">
    <property type="entry name" value="DUF4031"/>
    <property type="match status" value="1"/>
</dbReference>
<proteinExistence type="predicted"/>
<evidence type="ECO:0000313" key="2">
    <source>
        <dbReference type="EMBL" id="ABP70615.1"/>
    </source>
</evidence>
<evidence type="ECO:0000259" key="1">
    <source>
        <dbReference type="Pfam" id="PF13223"/>
    </source>
</evidence>
<dbReference type="EMBL" id="CP000661">
    <property type="protein sequence ID" value="ABP70615.1"/>
    <property type="molecule type" value="Genomic_DNA"/>
</dbReference>
<dbReference type="HOGENOM" id="CLU_165258_0_1_5"/>
<name>A4WTA1_CERS5</name>
<sequence>MTVYVDDMHTSARGHLGRMRMSHMMADSTAELLEMADRIGLDRRHLQHAGTGREHFDICLSRRTRAVAAGAVEITMRDMARMRRERRQP</sequence>
<accession>A4WTA1</accession>
<dbReference type="STRING" id="349102.Rsph17025_1722"/>
<dbReference type="AlphaFoldDB" id="A4WTA1"/>
<gene>
    <name evidence="2" type="ordered locus">Rsph17025_1722</name>
</gene>
<feature type="domain" description="DUF4031" evidence="1">
    <location>
        <begin position="3"/>
        <end position="85"/>
    </location>
</feature>
<organism evidence="2">
    <name type="scientific">Cereibacter sphaeroides (strain ATCC 17025 / ATH 2.4.3)</name>
    <name type="common">Rhodobacter sphaeroides</name>
    <dbReference type="NCBI Taxonomy" id="349102"/>
    <lineage>
        <taxon>Bacteria</taxon>
        <taxon>Pseudomonadati</taxon>
        <taxon>Pseudomonadota</taxon>
        <taxon>Alphaproteobacteria</taxon>
        <taxon>Rhodobacterales</taxon>
        <taxon>Paracoccaceae</taxon>
        <taxon>Cereibacter</taxon>
    </lineage>
</organism>
<protein>
    <recommendedName>
        <fullName evidence="1">DUF4031 domain-containing protein</fullName>
    </recommendedName>
</protein>
<dbReference type="KEGG" id="rsq:Rsph17025_1722"/>